<proteinExistence type="predicted"/>
<evidence type="ECO:0000313" key="3">
    <source>
        <dbReference type="Proteomes" id="UP000244519"/>
    </source>
</evidence>
<accession>A0A2U8BRH8</accession>
<keyword evidence="1" id="KW-0812">Transmembrane</keyword>
<dbReference type="Proteomes" id="UP000244519">
    <property type="component" value="Chromosome"/>
</dbReference>
<protein>
    <submittedName>
        <fullName evidence="2">Uncharacterized protein</fullName>
    </submittedName>
</protein>
<keyword evidence="3" id="KW-1185">Reference proteome</keyword>
<sequence>MNISEGNDVRNCIIVAVQWIVLLLISYYRIDYDYMNVIKK</sequence>
<keyword evidence="1" id="KW-0472">Membrane</keyword>
<dbReference type="EMBL" id="CP025989">
    <property type="protein sequence ID" value="AWD32945.1"/>
    <property type="molecule type" value="Genomic_DNA"/>
</dbReference>
<gene>
    <name evidence="2" type="ORF">Fsol_00137</name>
</gene>
<reference evidence="2 3" key="1">
    <citation type="journal article" date="2018" name="Genome Biol. Evol.">
        <title>The Genome Sequence of "Candidatus Fokinia solitaria": Insights on Reductive Evolution in Rickettsiales.</title>
        <authorList>
            <person name="Floriano A.M."/>
            <person name="Castelli M."/>
            <person name="Krenek S."/>
            <person name="Berendonk T.U."/>
            <person name="Bazzocchi C."/>
            <person name="Petroni G."/>
            <person name="Sassera D."/>
        </authorList>
    </citation>
    <scope>NUCLEOTIDE SEQUENCE [LARGE SCALE GENOMIC DNA]</scope>
    <source>
        <strain evidence="2">Rio ETE_ALG 3VII</strain>
    </source>
</reference>
<feature type="transmembrane region" description="Helical" evidence="1">
    <location>
        <begin position="12"/>
        <end position="30"/>
    </location>
</feature>
<name>A0A2U8BRH8_9RICK</name>
<dbReference type="AlphaFoldDB" id="A0A2U8BRH8"/>
<dbReference type="KEGG" id="fso:Fsol_00137"/>
<evidence type="ECO:0000313" key="2">
    <source>
        <dbReference type="EMBL" id="AWD32945.1"/>
    </source>
</evidence>
<evidence type="ECO:0000256" key="1">
    <source>
        <dbReference type="SAM" id="Phobius"/>
    </source>
</evidence>
<organism evidence="2 3">
    <name type="scientific">Candidatus Fokinia solitaria</name>
    <dbReference type="NCBI Taxonomy" id="1802984"/>
    <lineage>
        <taxon>Bacteria</taxon>
        <taxon>Pseudomonadati</taxon>
        <taxon>Pseudomonadota</taxon>
        <taxon>Alphaproteobacteria</taxon>
        <taxon>Rickettsiales</taxon>
        <taxon>Candidatus Midichloriaceae</taxon>
        <taxon>Candidatus Fokinia</taxon>
    </lineage>
</organism>
<keyword evidence="1" id="KW-1133">Transmembrane helix</keyword>